<evidence type="ECO:0000313" key="8">
    <source>
        <dbReference type="EMBL" id="KAK3793755.1"/>
    </source>
</evidence>
<evidence type="ECO:0000256" key="4">
    <source>
        <dbReference type="ARBA" id="ARBA00022786"/>
    </source>
</evidence>
<dbReference type="InterPro" id="IPR007135">
    <property type="entry name" value="Atg3/Atg10"/>
</dbReference>
<dbReference type="EMBL" id="JAWDGP010001179">
    <property type="protein sequence ID" value="KAK3793755.1"/>
    <property type="molecule type" value="Genomic_DNA"/>
</dbReference>
<comment type="caution">
    <text evidence="8">The sequence shown here is derived from an EMBL/GenBank/DDBJ whole genome shotgun (WGS) entry which is preliminary data.</text>
</comment>
<evidence type="ECO:0000256" key="6">
    <source>
        <dbReference type="ARBA" id="ARBA00029833"/>
    </source>
</evidence>
<organism evidence="8 9">
    <name type="scientific">Elysia crispata</name>
    <name type="common">lettuce slug</name>
    <dbReference type="NCBI Taxonomy" id="231223"/>
    <lineage>
        <taxon>Eukaryota</taxon>
        <taxon>Metazoa</taxon>
        <taxon>Spiralia</taxon>
        <taxon>Lophotrochozoa</taxon>
        <taxon>Mollusca</taxon>
        <taxon>Gastropoda</taxon>
        <taxon>Heterobranchia</taxon>
        <taxon>Euthyneura</taxon>
        <taxon>Panpulmonata</taxon>
        <taxon>Sacoglossa</taxon>
        <taxon>Placobranchoidea</taxon>
        <taxon>Plakobranchidae</taxon>
        <taxon>Elysia</taxon>
    </lineage>
</organism>
<comment type="similarity">
    <text evidence="1">Belongs to the ATG10 family.</text>
</comment>
<feature type="region of interest" description="Disordered" evidence="7">
    <location>
        <begin position="56"/>
        <end position="94"/>
    </location>
</feature>
<feature type="compositionally biased region" description="Low complexity" evidence="7">
    <location>
        <begin position="63"/>
        <end position="74"/>
    </location>
</feature>
<dbReference type="GO" id="GO:0005829">
    <property type="term" value="C:cytosol"/>
    <property type="evidence" value="ECO:0007669"/>
    <property type="project" value="TreeGrafter"/>
</dbReference>
<dbReference type="GO" id="GO:0000045">
    <property type="term" value="P:autophagosome assembly"/>
    <property type="evidence" value="ECO:0007669"/>
    <property type="project" value="TreeGrafter"/>
</dbReference>
<dbReference type="GO" id="GO:0000422">
    <property type="term" value="P:autophagy of mitochondrion"/>
    <property type="evidence" value="ECO:0007669"/>
    <property type="project" value="TreeGrafter"/>
</dbReference>
<keyword evidence="4" id="KW-0833">Ubl conjugation pathway</keyword>
<accession>A0AAE1E4Z4</accession>
<dbReference type="Proteomes" id="UP001283361">
    <property type="component" value="Unassembled WGS sequence"/>
</dbReference>
<evidence type="ECO:0000256" key="7">
    <source>
        <dbReference type="SAM" id="MobiDB-lite"/>
    </source>
</evidence>
<dbReference type="Pfam" id="PF03987">
    <property type="entry name" value="Autophagy_act_C"/>
    <property type="match status" value="1"/>
</dbReference>
<dbReference type="PANTHER" id="PTHR14957">
    <property type="entry name" value="UBIQUITIN-LIKE-CONJUGATING ENZYME ATG10"/>
    <property type="match status" value="1"/>
</dbReference>
<evidence type="ECO:0000256" key="3">
    <source>
        <dbReference type="ARBA" id="ARBA00022679"/>
    </source>
</evidence>
<dbReference type="PANTHER" id="PTHR14957:SF1">
    <property type="entry name" value="UBIQUITIN-LIKE-CONJUGATING ENZYME ATG10"/>
    <property type="match status" value="1"/>
</dbReference>
<gene>
    <name evidence="8" type="ORF">RRG08_043403</name>
</gene>
<evidence type="ECO:0000313" key="9">
    <source>
        <dbReference type="Proteomes" id="UP001283361"/>
    </source>
</evidence>
<sequence>MGAGLLSRAEFERQVERFVDISNRINDQWQLVRAANNVLYMVKKCVASPTTDISQTDIRRTTSSSSNMVSMVASDRPPSQGGSTSPTIATSTASSLDAHLQPEITFLSELSVLSTMTPYSACQPIRATETQPRDTLFEYKSASHTGTQNAVSSDTSKKKHEFLTQQCCGETPRSPSLLAERHQAALDAHKLTATATPDPTGEHCGTDSSFGAHFPSSEMSLTSPLEMEMEIDSEDESCMTECRPQEKPLVYEYHVLYSESYSVPVLYLNIFTPDGKLLPLNEAWNLCPQNYQAHIKENKWTTLTQQEHPVLGRPYLQLHPCHTADLMAQVTSGIQAEPSKNYLATWLSTVGPLIALKIAPAYIFG</sequence>
<keyword evidence="3" id="KW-0808">Transferase</keyword>
<proteinExistence type="inferred from homology"/>
<name>A0AAE1E4Z4_9GAST</name>
<dbReference type="AlphaFoldDB" id="A0AAE1E4Z4"/>
<dbReference type="Gene3D" id="3.30.1460.50">
    <property type="match status" value="1"/>
</dbReference>
<feature type="compositionally biased region" description="Low complexity" evidence="7">
    <location>
        <begin position="83"/>
        <end position="94"/>
    </location>
</feature>
<reference evidence="8" key="1">
    <citation type="journal article" date="2023" name="G3 (Bethesda)">
        <title>A reference genome for the long-term kleptoplast-retaining sea slug Elysia crispata morphotype clarki.</title>
        <authorList>
            <person name="Eastman K.E."/>
            <person name="Pendleton A.L."/>
            <person name="Shaikh M.A."/>
            <person name="Suttiyut T."/>
            <person name="Ogas R."/>
            <person name="Tomko P."/>
            <person name="Gavelis G."/>
            <person name="Widhalm J.R."/>
            <person name="Wisecaver J.H."/>
        </authorList>
    </citation>
    <scope>NUCLEOTIDE SEQUENCE</scope>
    <source>
        <strain evidence="8">ECLA1</strain>
    </source>
</reference>
<keyword evidence="9" id="KW-1185">Reference proteome</keyword>
<evidence type="ECO:0000256" key="5">
    <source>
        <dbReference type="ARBA" id="ARBA00023006"/>
    </source>
</evidence>
<dbReference type="GO" id="GO:0061651">
    <property type="term" value="F:Atg12 conjugating enzyme activity"/>
    <property type="evidence" value="ECO:0007669"/>
    <property type="project" value="TreeGrafter"/>
</dbReference>
<evidence type="ECO:0000256" key="1">
    <source>
        <dbReference type="ARBA" id="ARBA00005696"/>
    </source>
</evidence>
<evidence type="ECO:0000256" key="2">
    <source>
        <dbReference type="ARBA" id="ARBA00021099"/>
    </source>
</evidence>
<protein>
    <recommendedName>
        <fullName evidence="2">Ubiquitin-like-conjugating enzyme ATG10</fullName>
    </recommendedName>
    <alternativeName>
        <fullName evidence="6">Autophagy-related protein 10</fullName>
    </alternativeName>
</protein>
<dbReference type="GO" id="GO:0032446">
    <property type="term" value="P:protein modification by small protein conjugation"/>
    <property type="evidence" value="ECO:0007669"/>
    <property type="project" value="TreeGrafter"/>
</dbReference>
<keyword evidence="5" id="KW-0072">Autophagy</keyword>